<dbReference type="InterPro" id="IPR005135">
    <property type="entry name" value="Endo/exonuclease/phosphatase"/>
</dbReference>
<dbReference type="InterPro" id="IPR043502">
    <property type="entry name" value="DNA/RNA_pol_sf"/>
</dbReference>
<dbReference type="SUPFAM" id="SSF56219">
    <property type="entry name" value="DNase I-like"/>
    <property type="match status" value="1"/>
</dbReference>
<feature type="coiled-coil region" evidence="1">
    <location>
        <begin position="564"/>
        <end position="591"/>
    </location>
</feature>
<dbReference type="Pfam" id="PF14529">
    <property type="entry name" value="Exo_endo_phos_2"/>
    <property type="match status" value="1"/>
</dbReference>
<gene>
    <name evidence="4" type="primary">jockeypol_299</name>
    <name evidence="4" type="ORF">AVEN_193262_1</name>
</gene>
<keyword evidence="5" id="KW-1185">Reference proteome</keyword>
<dbReference type="InterPro" id="IPR036691">
    <property type="entry name" value="Endo/exonu/phosph_ase_sf"/>
</dbReference>
<accession>A0A4Y2W7H9</accession>
<feature type="compositionally biased region" description="Basic and acidic residues" evidence="2">
    <location>
        <begin position="124"/>
        <end position="137"/>
    </location>
</feature>
<dbReference type="EMBL" id="BGPR01055920">
    <property type="protein sequence ID" value="GBO32468.1"/>
    <property type="molecule type" value="Genomic_DNA"/>
</dbReference>
<proteinExistence type="predicted"/>
<dbReference type="Gene3D" id="3.60.10.10">
    <property type="entry name" value="Endonuclease/exonuclease/phosphatase"/>
    <property type="match status" value="1"/>
</dbReference>
<evidence type="ECO:0000259" key="3">
    <source>
        <dbReference type="Pfam" id="PF14529"/>
    </source>
</evidence>
<organism evidence="4 5">
    <name type="scientific">Araneus ventricosus</name>
    <name type="common">Orbweaver spider</name>
    <name type="synonym">Epeira ventricosa</name>
    <dbReference type="NCBI Taxonomy" id="182803"/>
    <lineage>
        <taxon>Eukaryota</taxon>
        <taxon>Metazoa</taxon>
        <taxon>Ecdysozoa</taxon>
        <taxon>Arthropoda</taxon>
        <taxon>Chelicerata</taxon>
        <taxon>Arachnida</taxon>
        <taxon>Araneae</taxon>
        <taxon>Araneomorphae</taxon>
        <taxon>Entelegynae</taxon>
        <taxon>Araneoidea</taxon>
        <taxon>Araneidae</taxon>
        <taxon>Araneus</taxon>
    </lineage>
</organism>
<keyword evidence="4" id="KW-0695">RNA-directed DNA polymerase</keyword>
<keyword evidence="1" id="KW-0175">Coiled coil</keyword>
<reference evidence="4 5" key="1">
    <citation type="journal article" date="2019" name="Sci. Rep.">
        <title>Orb-weaving spider Araneus ventricosus genome elucidates the spidroin gene catalogue.</title>
        <authorList>
            <person name="Kono N."/>
            <person name="Nakamura H."/>
            <person name="Ohtoshi R."/>
            <person name="Moran D.A.P."/>
            <person name="Shinohara A."/>
            <person name="Yoshida Y."/>
            <person name="Fujiwara M."/>
            <person name="Mori M."/>
            <person name="Tomita M."/>
            <person name="Arakawa K."/>
        </authorList>
    </citation>
    <scope>NUCLEOTIDE SEQUENCE [LARGE SCALE GENOMIC DNA]</scope>
</reference>
<dbReference type="OrthoDB" id="6437002at2759"/>
<comment type="caution">
    <text evidence="4">The sequence shown here is derived from an EMBL/GenBank/DDBJ whole genome shotgun (WGS) entry which is preliminary data.</text>
</comment>
<dbReference type="PANTHER" id="PTHR36688:SF2">
    <property type="entry name" value="ENDONUCLEASE_EXONUCLEASE_PHOSPHATASE DOMAIN-CONTAINING PROTEIN"/>
    <property type="match status" value="1"/>
</dbReference>
<feature type="domain" description="Endonuclease/exonuclease/phosphatase" evidence="3">
    <location>
        <begin position="358"/>
        <end position="467"/>
    </location>
</feature>
<dbReference type="AlphaFoldDB" id="A0A4Y2W7H9"/>
<keyword evidence="4" id="KW-0548">Nucleotidyltransferase</keyword>
<sequence length="834" mass="95820">MTTSEDDETRSCAGDSQMQIGIEDSADSSRPTPEQYCNTCKLRANIEQRIKLELASLHTPMALSRVMREDPDFSKGIYPDYQEKLNEIQAIEERLEGLRGKLLSLTNCDDENCYGRTDWSRDKCRKTKNSDNREKDFISPQKRKIARNNQAPKSPKISIETKNTYGILEDEADKTTEDRDNSAVPEVIPPIMLRYNDDYLKILTDIRKVCGQTENKFSNGLVKIFPTSWEHHTQISNHCRIQGYDFHIIQPVNKRPVKVVIKDLPSRHDPEDIKSYLKDELKFPVEKETHLRPHKRVFLANFLSYYSYRQNQGPHQPSGGTAIFVKNSIPHHELIPPTLHYVEASVVVLDLNNSEKITLTSIYVPPNSDPRFFTLDIENLFQISSNQIVCGDYNAHHISWGCTNNNTRGLILMNFVNNAGLEILSPSTPTRFGNHSASTIDLAIVREFLYPYDIISLPELSSDHNPVLLNFYFKYSIPSINGKTKTNWSKFRNQINSADNLNNFNINSTTDLDLLAEKFETQILDARIAASNPIPNSQNYIDPRIRELNNERNFVRKMFQRLRNPALKTKLNQLNKRINKLNDKIENEKYLDTLTNVNTYDGTFWNFTSSFKRKKSNIPTLKGPASIAQTNLEKANCIADSLENQFQLNELHDIDTETIVGNSVRCFLNTVPNHFNDFHPTHNNEIINCIKKLKKNKAPGYDGINNKIILNLPYHSITTLNIIINNIMKFGHFPTRWKTATIIPILKPGKDPTDPASYRPISLLPSISKIAEHILLSRLNDHLDENNILMPEQFGFRKNLSTTHQLLRVTEFIQEGLNNKQKNRSCFPRHTESI</sequence>
<feature type="region of interest" description="Disordered" evidence="2">
    <location>
        <begin position="1"/>
        <end position="34"/>
    </location>
</feature>
<name>A0A4Y2W7H9_ARAVE</name>
<dbReference type="SUPFAM" id="SSF56672">
    <property type="entry name" value="DNA/RNA polymerases"/>
    <property type="match status" value="1"/>
</dbReference>
<dbReference type="InterPro" id="IPR052560">
    <property type="entry name" value="RdDP_mobile_element"/>
</dbReference>
<evidence type="ECO:0000256" key="1">
    <source>
        <dbReference type="SAM" id="Coils"/>
    </source>
</evidence>
<evidence type="ECO:0000313" key="5">
    <source>
        <dbReference type="Proteomes" id="UP000499080"/>
    </source>
</evidence>
<dbReference type="PANTHER" id="PTHR36688">
    <property type="entry name" value="ENDO/EXONUCLEASE/PHOSPHATASE DOMAIN-CONTAINING PROTEIN"/>
    <property type="match status" value="1"/>
</dbReference>
<feature type="region of interest" description="Disordered" evidence="2">
    <location>
        <begin position="124"/>
        <end position="153"/>
    </location>
</feature>
<keyword evidence="4" id="KW-0808">Transferase</keyword>
<protein>
    <submittedName>
        <fullName evidence="4">RNA-directed DNA polymerase from mobile element jockey</fullName>
    </submittedName>
</protein>
<evidence type="ECO:0000256" key="2">
    <source>
        <dbReference type="SAM" id="MobiDB-lite"/>
    </source>
</evidence>
<dbReference type="Proteomes" id="UP000499080">
    <property type="component" value="Unassembled WGS sequence"/>
</dbReference>
<evidence type="ECO:0000313" key="4">
    <source>
        <dbReference type="EMBL" id="GBO32468.1"/>
    </source>
</evidence>
<dbReference type="GO" id="GO:0003964">
    <property type="term" value="F:RNA-directed DNA polymerase activity"/>
    <property type="evidence" value="ECO:0007669"/>
    <property type="project" value="UniProtKB-KW"/>
</dbReference>